<evidence type="ECO:0000256" key="1">
    <source>
        <dbReference type="ARBA" id="ARBA00004141"/>
    </source>
</evidence>
<evidence type="ECO:0000256" key="3">
    <source>
        <dbReference type="ARBA" id="ARBA00022989"/>
    </source>
</evidence>
<sequence>MYNAVAENVLGTVGTVCWCIQLVPQIIRNFKVKDCTGVPPMMMFLWAASGIPFSIYFIGTDGSIPLRIQPQLFTFFCLISWAQTLYYSPISMNRTRLAILISLFVLVGVGLETGLIVWLRPLYRRDIKYPMLIVGIIASVLLAVGLIPPYFELAKRRGRVVGINFVFLSLDSLGALLSMLSVVVGTFDTLSIVLYAIVLGLELGIFSSQITWYFILGGRRVIKQEQAEKRRLEDEKSSTNEDDNDYETSTHNSTEGDVDVVDSSLMGIETVAPSPASKSEAA</sequence>
<dbReference type="OrthoDB" id="407617at2759"/>
<dbReference type="GeneID" id="90981887"/>
<dbReference type="PANTHER" id="PTHR16201">
    <property type="entry name" value="SEVEN TRANSMEMBRANE PROTEIN 1-RELATED"/>
    <property type="match status" value="1"/>
</dbReference>
<dbReference type="PANTHER" id="PTHR16201:SF37">
    <property type="entry name" value="PQ-LOOP REPEAT-CONTAINING PROTEIN"/>
    <property type="match status" value="1"/>
</dbReference>
<feature type="transmembrane region" description="Helical" evidence="6">
    <location>
        <begin position="131"/>
        <end position="151"/>
    </location>
</feature>
<proteinExistence type="predicted"/>
<evidence type="ECO:0000313" key="8">
    <source>
        <dbReference type="Proteomes" id="UP000000707"/>
    </source>
</evidence>
<feature type="transmembrane region" description="Helical" evidence="6">
    <location>
        <begin position="71"/>
        <end position="90"/>
    </location>
</feature>
<dbReference type="EMBL" id="GL996528">
    <property type="protein sequence ID" value="EGV60999.1"/>
    <property type="molecule type" value="Genomic_DNA"/>
</dbReference>
<feature type="transmembrane region" description="Helical" evidence="6">
    <location>
        <begin position="163"/>
        <end position="186"/>
    </location>
</feature>
<dbReference type="AlphaFoldDB" id="G3BFM2"/>
<evidence type="ECO:0000256" key="6">
    <source>
        <dbReference type="SAM" id="Phobius"/>
    </source>
</evidence>
<dbReference type="FunFam" id="1.20.1280.290:FF:000024">
    <property type="entry name" value="Putative membrane protein"/>
    <property type="match status" value="1"/>
</dbReference>
<feature type="region of interest" description="Disordered" evidence="5">
    <location>
        <begin position="227"/>
        <end position="258"/>
    </location>
</feature>
<accession>G3BFM2</accession>
<keyword evidence="3 6" id="KW-1133">Transmembrane helix</keyword>
<dbReference type="eggNOG" id="KOG2913">
    <property type="taxonomic scope" value="Eukaryota"/>
</dbReference>
<protein>
    <submittedName>
        <fullName evidence="7">PQ-loop-domain-containing protein</fullName>
    </submittedName>
</protein>
<dbReference type="Pfam" id="PF04193">
    <property type="entry name" value="PQ-loop"/>
    <property type="match status" value="1"/>
</dbReference>
<keyword evidence="2 6" id="KW-0812">Transmembrane</keyword>
<name>G3BFM2_CANTC</name>
<dbReference type="InterPro" id="IPR051415">
    <property type="entry name" value="LAAT-1"/>
</dbReference>
<dbReference type="SMART" id="SM00679">
    <property type="entry name" value="CTNS"/>
    <property type="match status" value="2"/>
</dbReference>
<evidence type="ECO:0000313" key="7">
    <source>
        <dbReference type="EMBL" id="EGV60999.1"/>
    </source>
</evidence>
<comment type="subcellular location">
    <subcellularLocation>
        <location evidence="1">Membrane</location>
        <topology evidence="1">Multi-pass membrane protein</topology>
    </subcellularLocation>
</comment>
<dbReference type="EMBL" id="GL996528">
    <property type="protein sequence ID" value="EGV61000.1"/>
    <property type="molecule type" value="Genomic_DNA"/>
</dbReference>
<gene>
    <name evidence="7" type="ORF">CANTEDRAFT_116077</name>
</gene>
<dbReference type="Gene3D" id="1.20.1280.290">
    <property type="match status" value="1"/>
</dbReference>
<dbReference type="HOGENOM" id="CLU_040201_1_0_1"/>
<evidence type="ECO:0000256" key="4">
    <source>
        <dbReference type="ARBA" id="ARBA00023136"/>
    </source>
</evidence>
<dbReference type="Proteomes" id="UP000000707">
    <property type="component" value="Unassembled WGS sequence"/>
</dbReference>
<feature type="transmembrane region" description="Helical" evidence="6">
    <location>
        <begin position="97"/>
        <end position="119"/>
    </location>
</feature>
<reference evidence="7 8" key="1">
    <citation type="journal article" date="2011" name="Proc. Natl. Acad. Sci. U.S.A.">
        <title>Comparative genomics of xylose-fermenting fungi for enhanced biofuel production.</title>
        <authorList>
            <person name="Wohlbach D.J."/>
            <person name="Kuo A."/>
            <person name="Sato T.K."/>
            <person name="Potts K.M."/>
            <person name="Salamov A.A."/>
            <person name="LaButti K.M."/>
            <person name="Sun H."/>
            <person name="Clum A."/>
            <person name="Pangilinan J.L."/>
            <person name="Lindquist E.A."/>
            <person name="Lucas S."/>
            <person name="Lapidus A."/>
            <person name="Jin M."/>
            <person name="Gunawan C."/>
            <person name="Balan V."/>
            <person name="Dale B.E."/>
            <person name="Jeffries T.W."/>
            <person name="Zinkel R."/>
            <person name="Barry K.W."/>
            <person name="Grigoriev I.V."/>
            <person name="Gasch A.P."/>
        </authorList>
    </citation>
    <scope>NUCLEOTIDE SEQUENCE [LARGE SCALE GENOMIC DNA]</scope>
    <source>
        <strain evidence="7">ATCC 10573</strain>
        <strain evidence="8">ATCC 10573 / BCRC 21748 / CBS 615 / JCM 9827 / NBRC 10315 / NRRL Y-1498 / VKM Y-70</strain>
    </source>
</reference>
<dbReference type="GO" id="GO:0016020">
    <property type="term" value="C:membrane"/>
    <property type="evidence" value="ECO:0007669"/>
    <property type="project" value="UniProtKB-SubCell"/>
</dbReference>
<keyword evidence="8" id="KW-1185">Reference proteome</keyword>
<feature type="transmembrane region" description="Helical" evidence="6">
    <location>
        <begin position="38"/>
        <end position="59"/>
    </location>
</feature>
<dbReference type="InterPro" id="IPR006603">
    <property type="entry name" value="PQ-loop_rpt"/>
</dbReference>
<feature type="transmembrane region" description="Helical" evidence="6">
    <location>
        <begin position="192"/>
        <end position="216"/>
    </location>
</feature>
<keyword evidence="4 6" id="KW-0472">Membrane</keyword>
<evidence type="ECO:0000256" key="5">
    <source>
        <dbReference type="SAM" id="MobiDB-lite"/>
    </source>
</evidence>
<evidence type="ECO:0000256" key="2">
    <source>
        <dbReference type="ARBA" id="ARBA00022692"/>
    </source>
</evidence>
<feature type="compositionally biased region" description="Basic and acidic residues" evidence="5">
    <location>
        <begin position="227"/>
        <end position="239"/>
    </location>
</feature>
<organism evidence="8">
    <name type="scientific">Candida tenuis (strain ATCC 10573 / BCRC 21748 / CBS 615 / JCM 9827 / NBRC 10315 / NRRL Y-1498 / VKM Y-70)</name>
    <name type="common">Yeast</name>
    <name type="synonym">Yamadazyma tenuis</name>
    <dbReference type="NCBI Taxonomy" id="590646"/>
    <lineage>
        <taxon>Eukaryota</taxon>
        <taxon>Fungi</taxon>
        <taxon>Dikarya</taxon>
        <taxon>Ascomycota</taxon>
        <taxon>Saccharomycotina</taxon>
        <taxon>Pichiomycetes</taxon>
        <taxon>Debaryomycetaceae</taxon>
        <taxon>Yamadazyma</taxon>
    </lineage>
</organism>
<dbReference type="KEGG" id="cten:90981887"/>